<proteinExistence type="predicted"/>
<accession>A0ABY4ID45</accession>
<evidence type="ECO:0000313" key="2">
    <source>
        <dbReference type="EMBL" id="UPK72731.1"/>
    </source>
</evidence>
<protein>
    <submittedName>
        <fullName evidence="2">Uncharacterized protein</fullName>
    </submittedName>
</protein>
<evidence type="ECO:0000256" key="1">
    <source>
        <dbReference type="SAM" id="Phobius"/>
    </source>
</evidence>
<keyword evidence="1" id="KW-1133">Transmembrane helix</keyword>
<keyword evidence="1" id="KW-0812">Transmembrane</keyword>
<dbReference type="EMBL" id="CP095855">
    <property type="protein sequence ID" value="UPK72731.1"/>
    <property type="molecule type" value="Genomic_DNA"/>
</dbReference>
<gene>
    <name evidence="2" type="ORF">MYF79_15675</name>
</gene>
<keyword evidence="3" id="KW-1185">Reference proteome</keyword>
<name>A0ABY4ID45_CHIFI</name>
<evidence type="ECO:0000313" key="3">
    <source>
        <dbReference type="Proteomes" id="UP000830198"/>
    </source>
</evidence>
<sequence length="62" mass="7276">MYTQLTPLPVKGNIHGQWQVQIEKVLAWLTALLLAGMTFPLWKSLVVFVFEKLYEVLIMQHY</sequence>
<dbReference type="Proteomes" id="UP000830198">
    <property type="component" value="Chromosome"/>
</dbReference>
<dbReference type="RefSeq" id="WP_247814911.1">
    <property type="nucleotide sequence ID" value="NZ_CP095855.1"/>
</dbReference>
<feature type="transmembrane region" description="Helical" evidence="1">
    <location>
        <begin position="25"/>
        <end position="50"/>
    </location>
</feature>
<organism evidence="2 3">
    <name type="scientific">Chitinophaga filiformis</name>
    <name type="common">Myxococcus filiformis</name>
    <name type="synonym">Flexibacter filiformis</name>
    <dbReference type="NCBI Taxonomy" id="104663"/>
    <lineage>
        <taxon>Bacteria</taxon>
        <taxon>Pseudomonadati</taxon>
        <taxon>Bacteroidota</taxon>
        <taxon>Chitinophagia</taxon>
        <taxon>Chitinophagales</taxon>
        <taxon>Chitinophagaceae</taxon>
        <taxon>Chitinophaga</taxon>
    </lineage>
</organism>
<keyword evidence="1" id="KW-0472">Membrane</keyword>
<reference evidence="2 3" key="1">
    <citation type="submission" date="2022-04" db="EMBL/GenBank/DDBJ databases">
        <title>The arsenic-methylating capacity of Chitinophaga filiformis YT5 during chitin decomposition.</title>
        <authorList>
            <person name="Chen G."/>
            <person name="Liang Y."/>
        </authorList>
    </citation>
    <scope>NUCLEOTIDE SEQUENCE [LARGE SCALE GENOMIC DNA]</scope>
    <source>
        <strain evidence="2 3">YT5</strain>
    </source>
</reference>